<evidence type="ECO:0000313" key="2">
    <source>
        <dbReference type="Proteomes" id="UP001589688"/>
    </source>
</evidence>
<name>A0ABV5ZL99_9BACT</name>
<dbReference type="SUPFAM" id="SSF49373">
    <property type="entry name" value="Invasin/intimin cell-adhesion fragments"/>
    <property type="match status" value="1"/>
</dbReference>
<dbReference type="EMBL" id="JBHLZF010000002">
    <property type="protein sequence ID" value="MFB9898153.1"/>
    <property type="molecule type" value="Genomic_DNA"/>
</dbReference>
<dbReference type="Proteomes" id="UP001589688">
    <property type="component" value="Unassembled WGS sequence"/>
</dbReference>
<dbReference type="Gene3D" id="2.60.40.1080">
    <property type="match status" value="1"/>
</dbReference>
<dbReference type="RefSeq" id="WP_005845620.1">
    <property type="nucleotide sequence ID" value="NZ_JADU01000021.1"/>
</dbReference>
<dbReference type="InterPro" id="IPR008964">
    <property type="entry name" value="Invasin/intimin_cell_adhesion"/>
</dbReference>
<protein>
    <submittedName>
        <fullName evidence="1">Ig domain-containing protein</fullName>
    </submittedName>
</protein>
<proteinExistence type="predicted"/>
<reference evidence="1 2" key="1">
    <citation type="submission" date="2024-09" db="EMBL/GenBank/DDBJ databases">
        <authorList>
            <person name="Sun Q."/>
            <person name="Mori K."/>
        </authorList>
    </citation>
    <scope>NUCLEOTIDE SEQUENCE [LARGE SCALE GENOMIC DNA]</scope>
    <source>
        <strain evidence="1 2">ATCC 51272</strain>
    </source>
</reference>
<organism evidence="1 2">
    <name type="scientific">Hallella seregens ATCC 51272</name>
    <dbReference type="NCBI Taxonomy" id="1336250"/>
    <lineage>
        <taxon>Bacteria</taxon>
        <taxon>Pseudomonadati</taxon>
        <taxon>Bacteroidota</taxon>
        <taxon>Bacteroidia</taxon>
        <taxon>Bacteroidales</taxon>
        <taxon>Prevotellaceae</taxon>
        <taxon>Hallella</taxon>
    </lineage>
</organism>
<keyword evidence="2" id="KW-1185">Reference proteome</keyword>
<evidence type="ECO:0000313" key="1">
    <source>
        <dbReference type="EMBL" id="MFB9898153.1"/>
    </source>
</evidence>
<comment type="caution">
    <text evidence="1">The sequence shown here is derived from an EMBL/GenBank/DDBJ whole genome shotgun (WGS) entry which is preliminary data.</text>
</comment>
<sequence>MKTKTWIYSLLAVTALNSCGQLFDFEDNGTVDTATMTLDRHELTLMMGDSYVLRPKFVPDSVSNEEIYWSSDAEHIVKLRNDTLVALMPGRCTVTALSVQRRLTDQCVVNVQHRWAFNPVGYRYDMVVYARITVGGQPLGDRYMVAAFCGEELRGVAVHREQQGVGYEELRIYSNRPEGETISFRVYDRSTGIVGPLPGSMSFDGEAHGSLGNLVALGS</sequence>
<gene>
    <name evidence="1" type="ORF">ACFFK8_10220</name>
</gene>
<accession>A0ABV5ZL99</accession>